<keyword evidence="1" id="KW-0732">Signal</keyword>
<reference evidence="2 3" key="1">
    <citation type="submission" date="2016-10" db="EMBL/GenBank/DDBJ databases">
        <authorList>
            <person name="de Groot N.N."/>
        </authorList>
    </citation>
    <scope>NUCLEOTIDE SEQUENCE [LARGE SCALE GENOMIC DNA]</scope>
    <source>
        <strain evidence="2 3">CGMCC 4.3491</strain>
    </source>
</reference>
<dbReference type="EMBL" id="FNPZ01000002">
    <property type="protein sequence ID" value="SDZ13594.1"/>
    <property type="molecule type" value="Genomic_DNA"/>
</dbReference>
<proteinExistence type="predicted"/>
<feature type="chain" id="PRO_5011581470" description="WxL domain surface cell wall-binding" evidence="1">
    <location>
        <begin position="30"/>
        <end position="358"/>
    </location>
</feature>
<name>A0A1H3QJ07_9MICO</name>
<accession>A0A1H3QJ07</accession>
<dbReference type="AlphaFoldDB" id="A0A1H3QJ07"/>
<evidence type="ECO:0000256" key="1">
    <source>
        <dbReference type="SAM" id="SignalP"/>
    </source>
</evidence>
<dbReference type="RefSeq" id="WP_092554182.1">
    <property type="nucleotide sequence ID" value="NZ_FNPZ01000002.1"/>
</dbReference>
<evidence type="ECO:0000313" key="2">
    <source>
        <dbReference type="EMBL" id="SDZ13594.1"/>
    </source>
</evidence>
<feature type="signal peptide" evidence="1">
    <location>
        <begin position="1"/>
        <end position="29"/>
    </location>
</feature>
<keyword evidence="3" id="KW-1185">Reference proteome</keyword>
<dbReference type="Proteomes" id="UP000198891">
    <property type="component" value="Unassembled WGS sequence"/>
</dbReference>
<sequence length="358" mass="36398">MFKKNALRVAMVGVVAGTIIAVSAGAANAAVDPTTGSKGPLYIADANDGSLWPVTTPVPFSQAVIARASDTDLAAVFVGSNDSTGVETFISPRGQETNPSAWLAYAPNDFIQGTKNVSYPSMRLDDNINGSLTAVKAGGNFSVGFAFMKNNYLNVSADGAYFTNITVTPGTGGADPTWEFAVPSTTVPEQPPVGSAEINLQATTIGAVDGTLNLVAPTVGTAKIENPTIVGGLSTSTGTLGEFTVQDTRVVSHPGWTVTTKVDPFVNASDASKVIANTQLGLAPAAAANFTLNPLVTLANPQVAGSANYGGTGAVFAQAGNTSAVPESKFNAALTFVAPANMPAGTYNSKLTLTLTSK</sequence>
<evidence type="ECO:0000313" key="3">
    <source>
        <dbReference type="Proteomes" id="UP000198891"/>
    </source>
</evidence>
<gene>
    <name evidence="2" type="ORF">SAMN05216554_2575</name>
</gene>
<organism evidence="2 3">
    <name type="scientific">Herbiconiux ginsengi</name>
    <dbReference type="NCBI Taxonomy" id="381665"/>
    <lineage>
        <taxon>Bacteria</taxon>
        <taxon>Bacillati</taxon>
        <taxon>Actinomycetota</taxon>
        <taxon>Actinomycetes</taxon>
        <taxon>Micrococcales</taxon>
        <taxon>Microbacteriaceae</taxon>
        <taxon>Herbiconiux</taxon>
    </lineage>
</organism>
<dbReference type="OrthoDB" id="5099901at2"/>
<protein>
    <recommendedName>
        <fullName evidence="4">WxL domain surface cell wall-binding</fullName>
    </recommendedName>
</protein>
<evidence type="ECO:0008006" key="4">
    <source>
        <dbReference type="Google" id="ProtNLM"/>
    </source>
</evidence>
<dbReference type="STRING" id="381665.SAMN05216554_2575"/>